<dbReference type="AlphaFoldDB" id="K1W7M8"/>
<proteinExistence type="predicted"/>
<evidence type="ECO:0000313" key="3">
    <source>
        <dbReference type="Proteomes" id="UP000006753"/>
    </source>
</evidence>
<dbReference type="OrthoDB" id="5979581at2759"/>
<gene>
    <name evidence="2" type="ORF">MBM_08543</name>
</gene>
<reference evidence="2 3" key="1">
    <citation type="journal article" date="2012" name="BMC Genomics">
        <title>Sequencing the genome of Marssonina brunnea reveals fungus-poplar co-evolution.</title>
        <authorList>
            <person name="Zhu S."/>
            <person name="Cao Y.-Z."/>
            <person name="Jiang C."/>
            <person name="Tan B.-Y."/>
            <person name="Wang Z."/>
            <person name="Feng S."/>
            <person name="Zhang L."/>
            <person name="Su X.-H."/>
            <person name="Brejova B."/>
            <person name="Vinar T."/>
            <person name="Xu M."/>
            <person name="Wang M.-X."/>
            <person name="Zhang S.-G."/>
            <person name="Huang M.-R."/>
            <person name="Wu R."/>
            <person name="Zhou Y."/>
        </authorList>
    </citation>
    <scope>NUCLEOTIDE SEQUENCE [LARGE SCALE GENOMIC DNA]</scope>
    <source>
        <strain evidence="2 3">MB_m1</strain>
    </source>
</reference>
<dbReference type="InterPro" id="IPR000719">
    <property type="entry name" value="Prot_kinase_dom"/>
</dbReference>
<dbReference type="HOGENOM" id="CLU_1835570_0_0_1"/>
<dbReference type="GO" id="GO:0005524">
    <property type="term" value="F:ATP binding"/>
    <property type="evidence" value="ECO:0007669"/>
    <property type="project" value="InterPro"/>
</dbReference>
<dbReference type="SUPFAM" id="SSF56112">
    <property type="entry name" value="Protein kinase-like (PK-like)"/>
    <property type="match status" value="1"/>
</dbReference>
<organism evidence="2 3">
    <name type="scientific">Marssonina brunnea f. sp. multigermtubi (strain MB_m1)</name>
    <name type="common">Marssonina leaf spot fungus</name>
    <dbReference type="NCBI Taxonomy" id="1072389"/>
    <lineage>
        <taxon>Eukaryota</taxon>
        <taxon>Fungi</taxon>
        <taxon>Dikarya</taxon>
        <taxon>Ascomycota</taxon>
        <taxon>Pezizomycotina</taxon>
        <taxon>Leotiomycetes</taxon>
        <taxon>Helotiales</taxon>
        <taxon>Drepanopezizaceae</taxon>
        <taxon>Drepanopeziza</taxon>
    </lineage>
</organism>
<evidence type="ECO:0000259" key="1">
    <source>
        <dbReference type="PROSITE" id="PS50011"/>
    </source>
</evidence>
<keyword evidence="2" id="KW-0808">Transferase</keyword>
<dbReference type="PROSITE" id="PS50011">
    <property type="entry name" value="PROTEIN_KINASE_DOM"/>
    <property type="match status" value="1"/>
</dbReference>
<sequence>MDIKDDDLLMRIADDSIIGAFPTAEMEHPPLHGSLGSLQFPKSSGDAVLSGFGAVVRGDEKRNRNAQPSSVDRASSPEVVLMADWSYPIDIGNVGAMIWDLFEGKTTFRREDPDGEGYSARAHFAEIIGNSKQDWNTCWY</sequence>
<evidence type="ECO:0000313" key="2">
    <source>
        <dbReference type="EMBL" id="EKD13100.1"/>
    </source>
</evidence>
<dbReference type="Gene3D" id="1.10.510.10">
    <property type="entry name" value="Transferase(Phosphotransferase) domain 1"/>
    <property type="match status" value="1"/>
</dbReference>
<dbReference type="STRING" id="1072389.K1W7M8"/>
<protein>
    <submittedName>
        <fullName evidence="2">Protein kinase</fullName>
    </submittedName>
</protein>
<dbReference type="KEGG" id="mbe:MBM_08543"/>
<keyword evidence="2" id="KW-0418">Kinase</keyword>
<keyword evidence="3" id="KW-1185">Reference proteome</keyword>
<dbReference type="EMBL" id="JH921451">
    <property type="protein sequence ID" value="EKD13100.1"/>
    <property type="molecule type" value="Genomic_DNA"/>
</dbReference>
<dbReference type="InterPro" id="IPR011009">
    <property type="entry name" value="Kinase-like_dom_sf"/>
</dbReference>
<dbReference type="GO" id="GO:0004672">
    <property type="term" value="F:protein kinase activity"/>
    <property type="evidence" value="ECO:0007669"/>
    <property type="project" value="InterPro"/>
</dbReference>
<dbReference type="InParanoid" id="K1W7M8"/>
<name>K1W7M8_MARBU</name>
<dbReference type="Proteomes" id="UP000006753">
    <property type="component" value="Unassembled WGS sequence"/>
</dbReference>
<accession>K1W7M8</accession>
<feature type="domain" description="Protein kinase" evidence="1">
    <location>
        <begin position="1"/>
        <end position="140"/>
    </location>
</feature>